<evidence type="ECO:0000256" key="3">
    <source>
        <dbReference type="ARBA" id="ARBA00015347"/>
    </source>
</evidence>
<evidence type="ECO:0000256" key="7">
    <source>
        <dbReference type="ARBA" id="ARBA00022595"/>
    </source>
</evidence>
<evidence type="ECO:0000256" key="8">
    <source>
        <dbReference type="ARBA" id="ARBA00022804"/>
    </source>
</evidence>
<evidence type="ECO:0000256" key="12">
    <source>
        <dbReference type="ARBA" id="ARBA00023296"/>
    </source>
</evidence>
<name>A0A0H4M4C8_BTV</name>
<organism evidence="13 14">
    <name type="scientific">Bluetongue virus 23</name>
    <dbReference type="NCBI Taxonomy" id="45031"/>
    <lineage>
        <taxon>Viruses</taxon>
        <taxon>Riboviria</taxon>
        <taxon>Orthornavirae</taxon>
        <taxon>Duplornaviricota</taxon>
        <taxon>Resentoviricetes</taxon>
        <taxon>Reovirales</taxon>
        <taxon>Sedoreoviridae</taxon>
        <taxon>Orbivirus</taxon>
        <taxon>Orbivirus caerulinguae</taxon>
        <taxon>Bluetongue virus</taxon>
    </lineage>
</organism>
<keyword evidence="11" id="KW-1153">Inner capsid protein</keyword>
<keyword evidence="4" id="KW-0167">Capsid protein</keyword>
<proteinExistence type="inferred from homology"/>
<evidence type="ECO:0000313" key="14">
    <source>
        <dbReference type="Proteomes" id="UP000131877"/>
    </source>
</evidence>
<evidence type="ECO:0000256" key="9">
    <source>
        <dbReference type="ARBA" id="ARBA00022844"/>
    </source>
</evidence>
<comment type="similarity">
    <text evidence="2">Belongs to the orbivirus VP2 family.</text>
</comment>
<evidence type="ECO:0000256" key="6">
    <source>
        <dbReference type="ARBA" id="ARBA00022581"/>
    </source>
</evidence>
<evidence type="ECO:0000256" key="1">
    <source>
        <dbReference type="ARBA" id="ARBA00004328"/>
    </source>
</evidence>
<protein>
    <recommendedName>
        <fullName evidence="3">Outer capsid protein VP2</fullName>
    </recommendedName>
</protein>
<dbReference type="Pfam" id="PF00898">
    <property type="entry name" value="Orbi_VP2"/>
    <property type="match status" value="1"/>
</dbReference>
<dbReference type="GO" id="GO:0005198">
    <property type="term" value="F:structural molecule activity"/>
    <property type="evidence" value="ECO:0007669"/>
    <property type="project" value="InterPro"/>
</dbReference>
<evidence type="ECO:0000313" key="13">
    <source>
        <dbReference type="EMBL" id="AKP24311.1"/>
    </source>
</evidence>
<evidence type="ECO:0000256" key="11">
    <source>
        <dbReference type="ARBA" id="ARBA00022996"/>
    </source>
</evidence>
<evidence type="ECO:0000256" key="5">
    <source>
        <dbReference type="ARBA" id="ARBA00022570"/>
    </source>
</evidence>
<gene>
    <name evidence="13" type="primary">VP2</name>
</gene>
<keyword evidence="8" id="KW-1161">Viral attachment to host cell</keyword>
<keyword evidence="9" id="KW-0946">Virion</keyword>
<dbReference type="GO" id="GO:0039625">
    <property type="term" value="C:viral inner capsid"/>
    <property type="evidence" value="ECO:0007669"/>
    <property type="project" value="UniProtKB-KW"/>
</dbReference>
<accession>A0A0H4M4C8</accession>
<comment type="subcellular location">
    <subcellularLocation>
        <location evidence="1">Virion</location>
    </subcellularLocation>
</comment>
<dbReference type="InterPro" id="IPR001742">
    <property type="entry name" value="Capsid_VP2_Orbivir"/>
</dbReference>
<evidence type="ECO:0000256" key="4">
    <source>
        <dbReference type="ARBA" id="ARBA00022561"/>
    </source>
</evidence>
<keyword evidence="12" id="KW-1160">Virus entry into host cell</keyword>
<evidence type="ECO:0000256" key="2">
    <source>
        <dbReference type="ARBA" id="ARBA00008722"/>
    </source>
</evidence>
<keyword evidence="5" id="KW-1165">Clathrin-mediated endocytosis of virus by host</keyword>
<dbReference type="GO" id="GO:0075512">
    <property type="term" value="P:clathrin-dependent endocytosis of virus by host cell"/>
    <property type="evidence" value="ECO:0007669"/>
    <property type="project" value="UniProtKB-KW"/>
</dbReference>
<dbReference type="GO" id="GO:0019062">
    <property type="term" value="P:virion attachment to host cell"/>
    <property type="evidence" value="ECO:0007669"/>
    <property type="project" value="UniProtKB-KW"/>
</dbReference>
<keyword evidence="10" id="KW-1164">Virus endocytosis by host</keyword>
<dbReference type="EMBL" id="KP696691">
    <property type="protein sequence ID" value="AKP24311.1"/>
    <property type="molecule type" value="Genomic_RNA"/>
</dbReference>
<keyword evidence="6" id="KW-0945">Host-virus interaction</keyword>
<keyword evidence="7" id="KW-1162">Viral penetration into host cytoplasm</keyword>
<sequence length="957" mass="110498">MDELAIPIYTNVFPAELLDGYDYIVDVSTRIDEPAGRHDVAQIPNSAMFDVQNEHIRDAIISKPVSNDGYVLPRILDISLRAFDDRKRIITSGGQSEYHTKADWLQWMIDDAMDVQPLKVDTAHTRTRVSHALFNCTVRLHAKKADTASYHVESVEIEPNGCNHAWIQRVHHLVNIEMLHCSQEVAYMLKPTYETIVHAERASTEKTFNGKTIELSSGHRVQLGDAAYEKLKNGLVQTRIEGKKPQLVEGEINSLNDIRQRWINSGHDRREIKALELCKILSTIGRKMLNTEEEPKNEADLSVKFQMELDEIFRPGNNERKNICGEGNHRKDEDRFYVLIMIAASDTYKGRIWWSNPYPCLRGSLIAAEAQLGDVYNTMRNGYQWSVRPTYTPYDRSRESDKYIYSRVNLFDSALRPGDKIIHWEYKLLNEVREVCIKDGNECDLFPEDEEMTTKFNEEKYTEMKGQIIQDGWNHRDFKMHKILQDGANVLTIDFEKDARIGNGSVLMLPEYYNKWIVAPMFNAKLRISETVIAKAHSDDPAVARTAKSFDHDPFNLQRYCLARYYDVRPGLMGRALSKEQEASAIANKVAALEDYRDVISRRLGYVEREKRCLTETAQYILEKTSLYLLNVLSMHVKPTIDMDIKFKHPSIDTLFDIDTWKIADISQLIVLLFDYLFESRKEIRSVTEARWILFKIRSVSGQERLDMIQSFFPRFGRVVRDIAKAKITQDVAHLNFFPLFFIIGDNMAYAHRQWSIPVLLYAHDIRIIPLEIGAYNNRFGFTSYLEYMTFFPSHATREAVLDESIKECSLALTNFYLNTDIHSGEIMRNVVTTKRLLYETHLASLCGGYSDGLLWYVPITHPSKCLVAFEVADDVVPYSVRRERIISRFPLSSKHLRGIALIAVDRNQKVSVQTEGIVTHRLCKKNLLKYVCDVVLFKFSGYVFGNDEMLTKLLNV</sequence>
<reference evidence="13 14" key="1">
    <citation type="journal article" date="2015" name="PLoS ONE">
        <title>Full-Genome Sequencing as a Basis for Molecular Epidemiology Studies of Bluetongue Virus in India.</title>
        <authorList>
            <person name="Maan S."/>
            <person name="Maan N.S."/>
            <person name="Belaganahalli M.N."/>
            <person name="Rao P.P."/>
            <person name="Singh K.P."/>
            <person name="Hemadri D."/>
            <person name="Putty K."/>
            <person name="Kumar A."/>
            <person name="Batra K."/>
            <person name="Krishnajyothi Y."/>
            <person name="Chandel B.S."/>
            <person name="Reddy G.H."/>
            <person name="Nomikou K."/>
            <person name="Reddy Y.N."/>
            <person name="Attoui H."/>
            <person name="Hegde N.R."/>
            <person name="Mertens P.P."/>
        </authorList>
    </citation>
    <scope>NUCLEOTIDE SEQUENCE [LARGE SCALE GENOMIC DNA]</scope>
    <source>
        <strain evidence="13">BTV-23/IND2004/09</strain>
    </source>
</reference>
<dbReference type="Proteomes" id="UP000131877">
    <property type="component" value="Genome"/>
</dbReference>
<evidence type="ECO:0000256" key="10">
    <source>
        <dbReference type="ARBA" id="ARBA00022890"/>
    </source>
</evidence>